<gene>
    <name evidence="1" type="ORF">EDEG_01658</name>
</gene>
<reference evidence="1 2" key="1">
    <citation type="submission" date="2011-08" db="EMBL/GenBank/DDBJ databases">
        <authorList>
            <person name="Liu Z.J."/>
            <person name="Shi F.L."/>
            <person name="Lu J.Q."/>
            <person name="Li M."/>
            <person name="Wang Z.L."/>
        </authorList>
    </citation>
    <scope>NUCLEOTIDE SEQUENCE [LARGE SCALE GENOMIC DNA]</scope>
    <source>
        <strain evidence="1 2">USNM 41457</strain>
    </source>
</reference>
<evidence type="ECO:0000313" key="1">
    <source>
        <dbReference type="EMBL" id="EJW04082.1"/>
    </source>
</evidence>
<proteinExistence type="predicted"/>
<dbReference type="AlphaFoldDB" id="J9DS16"/>
<dbReference type="HOGENOM" id="CLU_1911623_0_0_1"/>
<comment type="caution">
    <text evidence="1">The sequence shown here is derived from an EMBL/GenBank/DDBJ whole genome shotgun (WGS) entry which is preliminary data.</text>
</comment>
<organism evidence="1 2">
    <name type="scientific">Edhazardia aedis (strain USNM 41457)</name>
    <name type="common">Microsporidian parasite</name>
    <dbReference type="NCBI Taxonomy" id="1003232"/>
    <lineage>
        <taxon>Eukaryota</taxon>
        <taxon>Fungi</taxon>
        <taxon>Fungi incertae sedis</taxon>
        <taxon>Microsporidia</taxon>
        <taxon>Edhazardia</taxon>
    </lineage>
</organism>
<keyword evidence="2" id="KW-1185">Reference proteome</keyword>
<protein>
    <submittedName>
        <fullName evidence="1">Uncharacterized protein</fullName>
    </submittedName>
</protein>
<reference evidence="2" key="2">
    <citation type="submission" date="2015-07" db="EMBL/GenBank/DDBJ databases">
        <title>Contrasting host-pathogen interactions and genome evolution in two generalist and specialist microsporidian pathogens of mosquitoes.</title>
        <authorList>
            <consortium name="The Broad Institute Genomics Platform"/>
            <consortium name="The Broad Institute Genome Sequencing Center for Infectious Disease"/>
            <person name="Cuomo C.A."/>
            <person name="Sanscrainte N.D."/>
            <person name="Goldberg J.M."/>
            <person name="Heiman D."/>
            <person name="Young S."/>
            <person name="Zeng Q."/>
            <person name="Becnel J.J."/>
            <person name="Birren B.W."/>
        </authorList>
    </citation>
    <scope>NUCLEOTIDE SEQUENCE [LARGE SCALE GENOMIC DNA]</scope>
    <source>
        <strain evidence="2">USNM 41457</strain>
    </source>
</reference>
<dbReference type="VEuPathDB" id="MicrosporidiaDB:EDEG_01658"/>
<dbReference type="EMBL" id="AFBI03000024">
    <property type="protein sequence ID" value="EJW04082.1"/>
    <property type="molecule type" value="Genomic_DNA"/>
</dbReference>
<name>J9DS16_EDHAE</name>
<dbReference type="InParanoid" id="J9DS16"/>
<accession>J9DS16</accession>
<sequence>MLRKFLWLMHIAISKECKEEEIYDGIICYNVDPDCPEIAFFLKIDNYIKNICSIIISKERREENSLVLCNKEDFFQNLTNLIYKNVLFYHYVNIMCNFSDFIFSDANSQKNSSKKNCTIVLTTKHIFQNDISF</sequence>
<dbReference type="Proteomes" id="UP000003163">
    <property type="component" value="Unassembled WGS sequence"/>
</dbReference>
<feature type="non-terminal residue" evidence="1">
    <location>
        <position position="133"/>
    </location>
</feature>
<evidence type="ECO:0000313" key="2">
    <source>
        <dbReference type="Proteomes" id="UP000003163"/>
    </source>
</evidence>